<accession>A0A0K6I094</accession>
<proteinExistence type="predicted"/>
<dbReference type="RefSeq" id="WP_055455681.1">
    <property type="nucleotide sequence ID" value="NZ_CYHE01000005.1"/>
</dbReference>
<dbReference type="EMBL" id="CYHE01000005">
    <property type="protein sequence ID" value="CUA96483.1"/>
    <property type="molecule type" value="Genomic_DNA"/>
</dbReference>
<organism evidence="1 2">
    <name type="scientific">Pannonibacter indicus</name>
    <dbReference type="NCBI Taxonomy" id="466044"/>
    <lineage>
        <taxon>Bacteria</taxon>
        <taxon>Pseudomonadati</taxon>
        <taxon>Pseudomonadota</taxon>
        <taxon>Alphaproteobacteria</taxon>
        <taxon>Hyphomicrobiales</taxon>
        <taxon>Stappiaceae</taxon>
        <taxon>Pannonibacter</taxon>
    </lineage>
</organism>
<name>A0A0K6I094_9HYPH</name>
<gene>
    <name evidence="1" type="ORF">Ga0061067_105173</name>
</gene>
<sequence>MAAQRGRDLLLKLGTGSGNSFVTLAGLRARRIALNAAAVDITNADSAGRWRELLAGAGTRSASISGSGLFRDASADETARALFFSGEIRAFQVVIPDFGTLQGPFQISALEYAGQHDGEVTYEIALESAGELAFTAL</sequence>
<dbReference type="Proteomes" id="UP000183900">
    <property type="component" value="Unassembled WGS sequence"/>
</dbReference>
<dbReference type="Pfam" id="PF06199">
    <property type="entry name" value="Phage_tail_2"/>
    <property type="match status" value="1"/>
</dbReference>
<evidence type="ECO:0000313" key="2">
    <source>
        <dbReference type="Proteomes" id="UP000183900"/>
    </source>
</evidence>
<dbReference type="PRINTS" id="PR01996">
    <property type="entry name" value="MTP1FAMILY"/>
</dbReference>
<evidence type="ECO:0000313" key="1">
    <source>
        <dbReference type="EMBL" id="CUA96483.1"/>
    </source>
</evidence>
<reference evidence="2" key="1">
    <citation type="submission" date="2015-08" db="EMBL/GenBank/DDBJ databases">
        <authorList>
            <person name="Varghese N."/>
        </authorList>
    </citation>
    <scope>NUCLEOTIDE SEQUENCE [LARGE SCALE GENOMIC DNA]</scope>
    <source>
        <strain evidence="2">DSM 23407</strain>
    </source>
</reference>
<dbReference type="InterPro" id="IPR011855">
    <property type="entry name" value="Phgtail_TP901_1"/>
</dbReference>
<keyword evidence="2" id="KW-1185">Reference proteome</keyword>
<protein>
    <submittedName>
        <fullName evidence="1">Phage major tail protein, TP901-1 family</fullName>
    </submittedName>
</protein>
<dbReference type="AlphaFoldDB" id="A0A0K6I094"/>
<dbReference type="NCBIfam" id="TIGR02126">
    <property type="entry name" value="phgtail_TP901_1"/>
    <property type="match status" value="1"/>
</dbReference>
<dbReference type="OrthoDB" id="7266971at2"/>
<dbReference type="InterPro" id="IPR022344">
    <property type="entry name" value="GTA_major-tail"/>
</dbReference>